<keyword evidence="5" id="KW-1185">Reference proteome</keyword>
<evidence type="ECO:0000313" key="5">
    <source>
        <dbReference type="Proteomes" id="UP000198779"/>
    </source>
</evidence>
<keyword evidence="1" id="KW-0802">TPR repeat</keyword>
<dbReference type="SMART" id="SM00028">
    <property type="entry name" value="TPR"/>
    <property type="match status" value="5"/>
</dbReference>
<feature type="repeat" description="TPR" evidence="1">
    <location>
        <begin position="94"/>
        <end position="127"/>
    </location>
</feature>
<dbReference type="Proteomes" id="UP000198779">
    <property type="component" value="Unassembled WGS sequence"/>
</dbReference>
<dbReference type="AlphaFoldDB" id="A0A1H0K637"/>
<dbReference type="PANTHER" id="PTHR12558">
    <property type="entry name" value="CELL DIVISION CYCLE 16,23,27"/>
    <property type="match status" value="1"/>
</dbReference>
<reference evidence="3 6" key="2">
    <citation type="submission" date="2016-10" db="EMBL/GenBank/DDBJ databases">
        <authorList>
            <person name="de Groot N.N."/>
        </authorList>
    </citation>
    <scope>NUCLEOTIDE SEQUENCE [LARGE SCALE GENOMIC DNA]</scope>
    <source>
        <strain evidence="6">BP1-145</strain>
        <strain evidence="3">BP1-148</strain>
    </source>
</reference>
<dbReference type="PANTHER" id="PTHR12558:SF13">
    <property type="entry name" value="CELL DIVISION CYCLE PROTEIN 27 HOMOLOG"/>
    <property type="match status" value="1"/>
</dbReference>
<organism evidence="4 6">
    <name type="scientific">Prevotella communis</name>
    <dbReference type="NCBI Taxonomy" id="2913614"/>
    <lineage>
        <taxon>Bacteria</taxon>
        <taxon>Pseudomonadati</taxon>
        <taxon>Bacteroidota</taxon>
        <taxon>Bacteroidia</taxon>
        <taxon>Bacteroidales</taxon>
        <taxon>Prevotellaceae</taxon>
        <taxon>Prevotella</taxon>
    </lineage>
</organism>
<dbReference type="InterPro" id="IPR011990">
    <property type="entry name" value="TPR-like_helical_dom_sf"/>
</dbReference>
<feature type="signal peptide" evidence="2">
    <location>
        <begin position="1"/>
        <end position="22"/>
    </location>
</feature>
<reference evidence="4 5" key="1">
    <citation type="submission" date="2016-10" db="EMBL/GenBank/DDBJ databases">
        <authorList>
            <person name="Varghese N."/>
            <person name="Submissions S."/>
        </authorList>
    </citation>
    <scope>NUCLEOTIDE SEQUENCE</scope>
    <source>
        <strain evidence="4">BP1-145</strain>
        <strain evidence="5">BP1-148</strain>
    </source>
</reference>
<evidence type="ECO:0000313" key="6">
    <source>
        <dbReference type="Proteomes" id="UP000199134"/>
    </source>
</evidence>
<feature type="repeat" description="TPR" evidence="1">
    <location>
        <begin position="304"/>
        <end position="337"/>
    </location>
</feature>
<accession>A0A1H0K637</accession>
<dbReference type="PROSITE" id="PS50005">
    <property type="entry name" value="TPR"/>
    <property type="match status" value="2"/>
</dbReference>
<dbReference type="Gene3D" id="1.25.40.10">
    <property type="entry name" value="Tetratricopeptide repeat domain"/>
    <property type="match status" value="2"/>
</dbReference>
<sequence length="480" mass="53844">MKTMKYFMMGALLFGCSLGTMAQDGTPADVEAARNLVKNKPADYEKQMKNFIKANKKNADNLVAIGRALFEEGDTAQAAVFANQALSIKKYSFAPAYILLGDIASKMDNGGAAASNYEQAIFANPKDPEPYRKYAIVYSRISPEGATQKLEELRNERPDYPVDALIGNINYNVQRYSTAIEAYSKVPLDKMERIDYINYARALQLGRKFEESQRVVEAGLAKEPLNGTLNRFALMNNNDMKKFPEAIKYAEVLFTKVDKDSVKLKDIDYQNYGNALAGNNQFEEAIAKFNEALALPAEDNTLHADLYKSISDAYKGMKDYPKAIDSYKQFLEANANADATDWAGLGILQNAYARTLEGEAKVEALKTADQTYASLTEKFADAEEYALWQRGRINAQIDGDLSKGLAKPYFERLAELINAHETIDDTDKARLFDAYSFLMRYYVKQKTHKTAYDYAKKLQELQPEDAEIRKVVEALAKAAN</sequence>
<dbReference type="Pfam" id="PF13181">
    <property type="entry name" value="TPR_8"/>
    <property type="match status" value="1"/>
</dbReference>
<evidence type="ECO:0000256" key="1">
    <source>
        <dbReference type="PROSITE-ProRule" id="PRU00339"/>
    </source>
</evidence>
<dbReference type="SUPFAM" id="SSF48452">
    <property type="entry name" value="TPR-like"/>
    <property type="match status" value="2"/>
</dbReference>
<evidence type="ECO:0008006" key="7">
    <source>
        <dbReference type="Google" id="ProtNLM"/>
    </source>
</evidence>
<feature type="chain" id="PRO_5041051270" description="Tetratricopeptide repeat-containing protein" evidence="2">
    <location>
        <begin position="23"/>
        <end position="480"/>
    </location>
</feature>
<dbReference type="Proteomes" id="UP000199134">
    <property type="component" value="Unassembled WGS sequence"/>
</dbReference>
<evidence type="ECO:0000313" key="4">
    <source>
        <dbReference type="EMBL" id="SDO51161.1"/>
    </source>
</evidence>
<dbReference type="EMBL" id="FNCQ01000001">
    <property type="protein sequence ID" value="SDG17140.1"/>
    <property type="molecule type" value="Genomic_DNA"/>
</dbReference>
<dbReference type="STRING" id="645274.SAMN04487901_101176"/>
<dbReference type="EMBL" id="FNIW01000023">
    <property type="protein sequence ID" value="SDO51161.1"/>
    <property type="molecule type" value="Genomic_DNA"/>
</dbReference>
<protein>
    <recommendedName>
        <fullName evidence="7">Tetratricopeptide repeat-containing protein</fullName>
    </recommendedName>
</protein>
<accession>A0A1G7S4P5</accession>
<evidence type="ECO:0000313" key="3">
    <source>
        <dbReference type="EMBL" id="SDG17140.1"/>
    </source>
</evidence>
<evidence type="ECO:0000256" key="2">
    <source>
        <dbReference type="SAM" id="SignalP"/>
    </source>
</evidence>
<dbReference type="InterPro" id="IPR019734">
    <property type="entry name" value="TPR_rpt"/>
</dbReference>
<dbReference type="PROSITE" id="PS51257">
    <property type="entry name" value="PROKAR_LIPOPROTEIN"/>
    <property type="match status" value="1"/>
</dbReference>
<proteinExistence type="predicted"/>
<keyword evidence="2" id="KW-0732">Signal</keyword>
<gene>
    <name evidence="4" type="ORF">SAMN04487900_12329</name>
    <name evidence="3" type="ORF">SAMN04487901_101176</name>
</gene>
<name>A0A1H0K637_9BACT</name>